<keyword evidence="15" id="KW-0812">Transmembrane</keyword>
<dbReference type="Pfam" id="PF00004">
    <property type="entry name" value="AAA"/>
    <property type="match status" value="1"/>
</dbReference>
<keyword evidence="8" id="KW-0653">Protein transport</keyword>
<evidence type="ECO:0000256" key="13">
    <source>
        <dbReference type="ARBA" id="ARBA00064408"/>
    </source>
</evidence>
<comment type="subcellular location">
    <subcellularLocation>
        <location evidence="3">Cytoplasm</location>
    </subcellularLocation>
    <subcellularLocation>
        <location evidence="1">Endosome membrane</location>
        <topology evidence="1">Peripheral membrane protein</topology>
        <orientation evidence="1">Cytoplasmic side</orientation>
    </subcellularLocation>
    <subcellularLocation>
        <location evidence="4">Golgi apparatus</location>
        <location evidence="4">trans-Golgi network membrane</location>
        <topology evidence="4">Peripheral membrane protein</topology>
        <orientation evidence="4">Cytoplasmic side</orientation>
    </subcellularLocation>
    <subcellularLocation>
        <location evidence="2">Prevacuolar compartment membrane</location>
        <topology evidence="2">Peripheral membrane protein</topology>
        <orientation evidence="2">Cytoplasmic side</orientation>
    </subcellularLocation>
</comment>
<keyword evidence="18" id="KW-1185">Reference proteome</keyword>
<accession>A0A5N5F3Y9</accession>
<dbReference type="OrthoDB" id="10251412at2759"/>
<evidence type="ECO:0000256" key="6">
    <source>
        <dbReference type="ARBA" id="ARBA00022448"/>
    </source>
</evidence>
<evidence type="ECO:0000256" key="1">
    <source>
        <dbReference type="ARBA" id="ARBA00004125"/>
    </source>
</evidence>
<proteinExistence type="inferred from homology"/>
<keyword evidence="9" id="KW-0333">Golgi apparatus</keyword>
<comment type="catalytic activity">
    <reaction evidence="11">
        <text>ATP + H2O = ADP + phosphate + H(+)</text>
        <dbReference type="Rhea" id="RHEA:13065"/>
        <dbReference type="ChEBI" id="CHEBI:15377"/>
        <dbReference type="ChEBI" id="CHEBI:15378"/>
        <dbReference type="ChEBI" id="CHEBI:30616"/>
        <dbReference type="ChEBI" id="CHEBI:43474"/>
        <dbReference type="ChEBI" id="CHEBI:456216"/>
    </reaction>
</comment>
<comment type="subunit">
    <text evidence="13">Component of the retromer complex which consists of VPS29 (MAG1), VPS26 (VPS26A or VPS26B), VPS35 (VPS35A or VPS35B or VPS35C), VPS5/17 (SNX1 or SNX2A or SNX2B). Component of a retromer subcomplex consisting of VPS29 (MAG1), VPS26 (VPS26A or VPS26B), VPS35 (VPS35A or VPS35B or VPS35C).</text>
</comment>
<feature type="region of interest" description="Disordered" evidence="14">
    <location>
        <begin position="417"/>
        <end position="437"/>
    </location>
</feature>
<evidence type="ECO:0000256" key="14">
    <source>
        <dbReference type="SAM" id="MobiDB-lite"/>
    </source>
</evidence>
<dbReference type="InterPro" id="IPR025753">
    <property type="entry name" value="AAA_N_dom"/>
</dbReference>
<dbReference type="EMBL" id="SMOL01000781">
    <property type="protein sequence ID" value="KAB2596851.1"/>
    <property type="molecule type" value="Genomic_DNA"/>
</dbReference>
<reference evidence="18" key="2">
    <citation type="submission" date="2019-10" db="EMBL/GenBank/DDBJ databases">
        <title>A de novo genome assembly of a pear dwarfing rootstock.</title>
        <authorList>
            <person name="Wang F."/>
            <person name="Wang J."/>
            <person name="Li S."/>
            <person name="Zhang Y."/>
            <person name="Fang M."/>
            <person name="Ma L."/>
            <person name="Zhao Y."/>
            <person name="Jiang S."/>
        </authorList>
    </citation>
    <scope>NUCLEOTIDE SEQUENCE [LARGE SCALE GENOMIC DNA]</scope>
</reference>
<dbReference type="GO" id="GO:0005794">
    <property type="term" value="C:Golgi apparatus"/>
    <property type="evidence" value="ECO:0007669"/>
    <property type="project" value="UniProtKB-SubCell"/>
</dbReference>
<evidence type="ECO:0000313" key="18">
    <source>
        <dbReference type="Proteomes" id="UP000327157"/>
    </source>
</evidence>
<evidence type="ECO:0000259" key="16">
    <source>
        <dbReference type="SMART" id="SM00382"/>
    </source>
</evidence>
<keyword evidence="6" id="KW-0813">Transport</keyword>
<evidence type="ECO:0000256" key="7">
    <source>
        <dbReference type="ARBA" id="ARBA00022490"/>
    </source>
</evidence>
<dbReference type="GO" id="GO:0006950">
    <property type="term" value="P:response to stress"/>
    <property type="evidence" value="ECO:0007669"/>
    <property type="project" value="UniProtKB-ARBA"/>
</dbReference>
<evidence type="ECO:0000256" key="3">
    <source>
        <dbReference type="ARBA" id="ARBA00004496"/>
    </source>
</evidence>
<evidence type="ECO:0000256" key="9">
    <source>
        <dbReference type="ARBA" id="ARBA00023034"/>
    </source>
</evidence>
<dbReference type="InterPro" id="IPR003959">
    <property type="entry name" value="ATPase_AAA_core"/>
</dbReference>
<dbReference type="SUPFAM" id="SSF52540">
    <property type="entry name" value="P-loop containing nucleoside triphosphate hydrolases"/>
    <property type="match status" value="1"/>
</dbReference>
<reference evidence="17 18" key="1">
    <citation type="submission" date="2019-09" db="EMBL/GenBank/DDBJ databases">
        <authorList>
            <person name="Ou C."/>
        </authorList>
    </citation>
    <scope>NUCLEOTIDE SEQUENCE [LARGE SCALE GENOMIC DNA]</scope>
    <source>
        <strain evidence="17">S2</strain>
        <tissue evidence="17">Leaf</tissue>
    </source>
</reference>
<evidence type="ECO:0000256" key="10">
    <source>
        <dbReference type="ARBA" id="ARBA00023136"/>
    </source>
</evidence>
<keyword evidence="7" id="KW-0963">Cytoplasm</keyword>
<evidence type="ECO:0000256" key="5">
    <source>
        <dbReference type="ARBA" id="ARBA00009100"/>
    </source>
</evidence>
<dbReference type="InterPro" id="IPR014752">
    <property type="entry name" value="Arrestin-like_C"/>
</dbReference>
<comment type="caution">
    <text evidence="17">The sequence shown here is derived from an EMBL/GenBank/DDBJ whole genome shotgun (WGS) entry which is preliminary data.</text>
</comment>
<comment type="function">
    <text evidence="12">Plays a role in vesicular protein sorting. Component of the membrane-associated retromer complex which is essential in endosome-to-Golgi retrograde transport. The VPS29-VPS26-VPS35 subcomplex may be involved in recycling of specific cargos from endosome to the plasma membrane.</text>
</comment>
<reference evidence="17 18" key="3">
    <citation type="submission" date="2019-11" db="EMBL/GenBank/DDBJ databases">
        <title>A de novo genome assembly of a pear dwarfing rootstock.</title>
        <authorList>
            <person name="Wang F."/>
            <person name="Wang J."/>
            <person name="Li S."/>
            <person name="Zhang Y."/>
            <person name="Fang M."/>
            <person name="Ma L."/>
            <person name="Zhao Y."/>
            <person name="Jiang S."/>
        </authorList>
    </citation>
    <scope>NUCLEOTIDE SEQUENCE [LARGE SCALE GENOMIC DNA]</scope>
    <source>
        <strain evidence="17">S2</strain>
        <tissue evidence="17">Leaf</tissue>
    </source>
</reference>
<dbReference type="GO" id="GO:0006886">
    <property type="term" value="P:intracellular protein transport"/>
    <property type="evidence" value="ECO:0007669"/>
    <property type="project" value="InterPro"/>
</dbReference>
<dbReference type="GO" id="GO:0010008">
    <property type="term" value="C:endosome membrane"/>
    <property type="evidence" value="ECO:0007669"/>
    <property type="project" value="UniProtKB-SubCell"/>
</dbReference>
<evidence type="ECO:0000256" key="2">
    <source>
        <dbReference type="ARBA" id="ARBA00004179"/>
    </source>
</evidence>
<dbReference type="InterPro" id="IPR058017">
    <property type="entry name" value="At3g28540-like_C"/>
</dbReference>
<dbReference type="Pfam" id="PF25568">
    <property type="entry name" value="AAA_lid_At3g28540"/>
    <property type="match status" value="1"/>
</dbReference>
<organism evidence="17 18">
    <name type="scientific">Pyrus ussuriensis x Pyrus communis</name>
    <dbReference type="NCBI Taxonomy" id="2448454"/>
    <lineage>
        <taxon>Eukaryota</taxon>
        <taxon>Viridiplantae</taxon>
        <taxon>Streptophyta</taxon>
        <taxon>Embryophyta</taxon>
        <taxon>Tracheophyta</taxon>
        <taxon>Spermatophyta</taxon>
        <taxon>Magnoliopsida</taxon>
        <taxon>eudicotyledons</taxon>
        <taxon>Gunneridae</taxon>
        <taxon>Pentapetalae</taxon>
        <taxon>rosids</taxon>
        <taxon>fabids</taxon>
        <taxon>Rosales</taxon>
        <taxon>Rosaceae</taxon>
        <taxon>Amygdaloideae</taxon>
        <taxon>Maleae</taxon>
        <taxon>Pyrus</taxon>
    </lineage>
</organism>
<keyword evidence="15" id="KW-1133">Transmembrane helix</keyword>
<feature type="domain" description="AAA+ ATPase" evidence="16">
    <location>
        <begin position="222"/>
        <end position="346"/>
    </location>
</feature>
<keyword evidence="10 15" id="KW-0472">Membrane</keyword>
<dbReference type="FunFam" id="2.60.40.640:FF:000006">
    <property type="entry name" value="Vacuolar protein sorting-associated protein 26"/>
    <property type="match status" value="1"/>
</dbReference>
<dbReference type="Pfam" id="PF03643">
    <property type="entry name" value="Vps26"/>
    <property type="match status" value="1"/>
</dbReference>
<comment type="similarity">
    <text evidence="5">Belongs to the VPS26 family.</text>
</comment>
<evidence type="ECO:0000256" key="4">
    <source>
        <dbReference type="ARBA" id="ARBA00004546"/>
    </source>
</evidence>
<dbReference type="AlphaFoldDB" id="A0A5N5F3Y9"/>
<dbReference type="Gene3D" id="3.40.50.300">
    <property type="entry name" value="P-loop containing nucleotide triphosphate hydrolases"/>
    <property type="match status" value="1"/>
</dbReference>
<evidence type="ECO:0000256" key="12">
    <source>
        <dbReference type="ARBA" id="ARBA00056169"/>
    </source>
</evidence>
<dbReference type="Gene3D" id="2.60.40.640">
    <property type="match status" value="2"/>
</dbReference>
<dbReference type="FunFam" id="2.60.40.640:FF:000012">
    <property type="entry name" value="vacuolar protein sorting-associated protein 26A"/>
    <property type="match status" value="1"/>
</dbReference>
<evidence type="ECO:0000256" key="11">
    <source>
        <dbReference type="ARBA" id="ARBA00049360"/>
    </source>
</evidence>
<gene>
    <name evidence="17" type="ORF">D8674_032301</name>
</gene>
<evidence type="ECO:0000256" key="8">
    <source>
        <dbReference type="ARBA" id="ARBA00022927"/>
    </source>
</evidence>
<dbReference type="PANTHER" id="PTHR12233">
    <property type="entry name" value="VACUOLAR PROTEIN SORTING 26 RELATED"/>
    <property type="match status" value="1"/>
</dbReference>
<dbReference type="SMART" id="SM00382">
    <property type="entry name" value="AAA"/>
    <property type="match status" value="1"/>
</dbReference>
<dbReference type="InterPro" id="IPR003593">
    <property type="entry name" value="AAA+_ATPase"/>
</dbReference>
<name>A0A5N5F3Y9_9ROSA</name>
<dbReference type="InterPro" id="IPR027417">
    <property type="entry name" value="P-loop_NTPase"/>
</dbReference>
<dbReference type="GO" id="GO:0016887">
    <property type="term" value="F:ATP hydrolysis activity"/>
    <property type="evidence" value="ECO:0007669"/>
    <property type="project" value="InterPro"/>
</dbReference>
<dbReference type="Pfam" id="PF14363">
    <property type="entry name" value="AAA_assoc"/>
    <property type="match status" value="1"/>
</dbReference>
<dbReference type="InterPro" id="IPR028934">
    <property type="entry name" value="Vps26-related"/>
</dbReference>
<evidence type="ECO:0000256" key="15">
    <source>
        <dbReference type="SAM" id="Phobius"/>
    </source>
</evidence>
<sequence>MGGFMVFFYFLLFAISLVLVLRFVSKTSLVHKFTKLWQSLADRFRVYQFYKIPQFNEHFQENRLYRKISVYLDSLPSIEDSDFTNLFTGAKSNDIFFQHDAANSAVHDTFLSAKLSWTNQKSQSDGIRSFVLKINRSDKRRVFRQYFQHILTVADEIEQRNREINLYMNLSSENERWRSVPFTHPATFDTVVMDAELKNKIRSDLENFSKSKQYYHRLGRVWKRSFLLYGPSGTGKTSFVAAMARFLSYDVYDVDISKVTDDSDLKMLLLQTTPKSLIVVEDLDRFLTEKSTAVSLSGLLNFMDGIVSSCGEERVLVFTMNCKDQVDQLVLRPGRVDVHIHFPLCDFSAFKSLASTYLGLKEHKLFPQVEEIFHGGASLSPAEIGEIMISNRSSPSRALKSVISALQTHVDSKKDANKAAQALTNSSSGRSVDESGEPGGVFCRESVHTVREFKKLYGLFRMGSRRKEEPPLDSSSAEILDGLLSELLGTGVFILINMNYLIGAFKPSCNISITFSDAKTRKQVPLKKESGQAVLVPLFQSQENISGKINIEPIQGKKVEHNGVKVELLGQIEMYFDRGNFYDFTSLVRELDVPGEIYERKTYPFEFSTVEMPYETYNGVNVRLRYVLKVTISRGYGSSIVEYQDFVVRNYSPPPSINNSIKMEVGIEDCLHIEFEYNKSKYHLKDVIIGKIYFLLVRIKIKNMDLEIRRRESTGSGPNTHVETETLAKFELMDGAPVRGESIPIRLFLSPYELTPTHRNINNKFSVKYYLNLVLVDEEDRRYFKQQEITIYRLQETS</sequence>
<feature type="transmembrane region" description="Helical" evidence="15">
    <location>
        <begin position="6"/>
        <end position="25"/>
    </location>
</feature>
<dbReference type="GO" id="GO:0005524">
    <property type="term" value="F:ATP binding"/>
    <property type="evidence" value="ECO:0007669"/>
    <property type="project" value="InterPro"/>
</dbReference>
<protein>
    <submittedName>
        <fullName evidence="17">Mitochondrial chaperone bcs1</fullName>
    </submittedName>
</protein>
<evidence type="ECO:0000313" key="17">
    <source>
        <dbReference type="EMBL" id="KAB2596851.1"/>
    </source>
</evidence>
<dbReference type="Proteomes" id="UP000327157">
    <property type="component" value="Chromosome 7"/>
</dbReference>